<sequence>MCVQALLDLKKLESKNMELQNKFVELAALSALKLEIPQALEFCTQSYHLHKDSIFHALNLAKALFLAQDYAEATKLLEELVKMQHSLQKECLELFIEVYKAQNLLENAESMYCVLLQHAPKEWQRWLECGDMYFYNAPKKALEVYSACYKVAREVLDELVKNAPFVEIPQTCEPDSLTARFNSKPQIIENPEITQLKIFLNTNLEVRIAQILLNLFEKPKQEAQQALEILINLQAQNTNNDVYWLAFARALEYTGYYAQAEQAYRRIFTIPNVNAHNLYIAHFWLAYLLMRQNRFSEALESYEYRLCFASNNTFSPLHYSLAKEAFCKILMRLRIRKFACIVSKDLAIL</sequence>
<evidence type="ECO:0000313" key="2">
    <source>
        <dbReference type="EMBL" id="PKT81449.1"/>
    </source>
</evidence>
<reference evidence="2 3" key="1">
    <citation type="submission" date="2016-07" db="EMBL/GenBank/DDBJ databases">
        <title>Detection of Helicobacter winghamensis from caecal content of red fox (Vulpes vulpes).</title>
        <authorList>
            <person name="Zanoni R.G."/>
            <person name="Florio D."/>
            <person name="Caffara M."/>
            <person name="Renzi M."/>
            <person name="Parisi A."/>
            <person name="Pasquali F."/>
            <person name="Manfreda G."/>
        </authorList>
    </citation>
    <scope>NUCLEOTIDE SEQUENCE [LARGE SCALE GENOMIC DNA]</scope>
    <source>
        <strain evidence="2 3">295_13</strain>
    </source>
</reference>
<feature type="coiled-coil region" evidence="1">
    <location>
        <begin position="2"/>
        <end position="29"/>
    </location>
</feature>
<comment type="caution">
    <text evidence="2">The sequence shown here is derived from an EMBL/GenBank/DDBJ whole genome shotgun (WGS) entry which is preliminary data.</text>
</comment>
<name>A0A2N3PJW9_9HELI</name>
<accession>A0A2N3PJW9</accession>
<dbReference type="EMBL" id="MBPK01000022">
    <property type="protein sequence ID" value="PKT81449.1"/>
    <property type="molecule type" value="Genomic_DNA"/>
</dbReference>
<protein>
    <recommendedName>
        <fullName evidence="4">Tetratricopeptide repeat protein</fullName>
    </recommendedName>
</protein>
<dbReference type="Proteomes" id="UP000233350">
    <property type="component" value="Unassembled WGS sequence"/>
</dbReference>
<keyword evidence="1" id="KW-0175">Coiled coil</keyword>
<evidence type="ECO:0000256" key="1">
    <source>
        <dbReference type="SAM" id="Coils"/>
    </source>
</evidence>
<dbReference type="Gene3D" id="1.25.40.10">
    <property type="entry name" value="Tetratricopeptide repeat domain"/>
    <property type="match status" value="2"/>
</dbReference>
<keyword evidence="3" id="KW-1185">Reference proteome</keyword>
<evidence type="ECO:0008006" key="4">
    <source>
        <dbReference type="Google" id="ProtNLM"/>
    </source>
</evidence>
<organism evidence="2 3">
    <name type="scientific">Helicobacter winghamensis</name>
    <dbReference type="NCBI Taxonomy" id="157268"/>
    <lineage>
        <taxon>Bacteria</taxon>
        <taxon>Pseudomonadati</taxon>
        <taxon>Campylobacterota</taxon>
        <taxon>Epsilonproteobacteria</taxon>
        <taxon>Campylobacterales</taxon>
        <taxon>Helicobacteraceae</taxon>
        <taxon>Helicobacter</taxon>
    </lineage>
</organism>
<proteinExistence type="predicted"/>
<evidence type="ECO:0000313" key="3">
    <source>
        <dbReference type="Proteomes" id="UP000233350"/>
    </source>
</evidence>
<dbReference type="SUPFAM" id="SSF48452">
    <property type="entry name" value="TPR-like"/>
    <property type="match status" value="2"/>
</dbReference>
<gene>
    <name evidence="2" type="ORF">BCM31_07235</name>
</gene>
<dbReference type="STRING" id="556267.HWAG_01084"/>
<dbReference type="AlphaFoldDB" id="A0A2N3PJW9"/>
<dbReference type="InterPro" id="IPR011990">
    <property type="entry name" value="TPR-like_helical_dom_sf"/>
</dbReference>